<dbReference type="KEGG" id="amr:AM1_6177"/>
<dbReference type="STRING" id="329726.AM1_6177"/>
<keyword evidence="2" id="KW-1185">Reference proteome</keyword>
<dbReference type="HOGENOM" id="CLU_198142_0_0_3"/>
<evidence type="ECO:0000313" key="2">
    <source>
        <dbReference type="Proteomes" id="UP000000268"/>
    </source>
</evidence>
<accession>B0C4X1</accession>
<evidence type="ECO:0000313" key="1">
    <source>
        <dbReference type="EMBL" id="ABW31109.1"/>
    </source>
</evidence>
<name>B0C4X1_ACAM1</name>
<dbReference type="OrthoDB" id="488725at2"/>
<sequence length="76" mass="8783">MPKGNPDPVMPPKFVSSRFKRSDETIEELADRNIQFRLTKSVDKVVRALPDRSAWLRRVVTEAARRELMGNLEDKS</sequence>
<dbReference type="eggNOG" id="ENOG5033ECI">
    <property type="taxonomic scope" value="Bacteria"/>
</dbReference>
<dbReference type="EMBL" id="CP000828">
    <property type="protein sequence ID" value="ABW31109.1"/>
    <property type="molecule type" value="Genomic_DNA"/>
</dbReference>
<reference evidence="1 2" key="1">
    <citation type="journal article" date="2008" name="Proc. Natl. Acad. Sci. U.S.A.">
        <title>Niche adaptation and genome expansion in the chlorophyll d-producing cyanobacterium Acaryochloris marina.</title>
        <authorList>
            <person name="Swingley W.D."/>
            <person name="Chen M."/>
            <person name="Cheung P.C."/>
            <person name="Conrad A.L."/>
            <person name="Dejesa L.C."/>
            <person name="Hao J."/>
            <person name="Honchak B.M."/>
            <person name="Karbach L.E."/>
            <person name="Kurdoglu A."/>
            <person name="Lahiri S."/>
            <person name="Mastrian S.D."/>
            <person name="Miyashita H."/>
            <person name="Page L."/>
            <person name="Ramakrishna P."/>
            <person name="Satoh S."/>
            <person name="Sattley W.M."/>
            <person name="Shimada Y."/>
            <person name="Taylor H.L."/>
            <person name="Tomo T."/>
            <person name="Tsuchiya T."/>
            <person name="Wang Z.T."/>
            <person name="Raymond J."/>
            <person name="Mimuro M."/>
            <person name="Blankenship R.E."/>
            <person name="Touchman J.W."/>
        </authorList>
    </citation>
    <scope>NUCLEOTIDE SEQUENCE [LARGE SCALE GENOMIC DNA]</scope>
    <source>
        <strain evidence="2">MBIC 11017</strain>
    </source>
</reference>
<gene>
    <name evidence="1" type="ordered locus">AM1_6177</name>
</gene>
<dbReference type="AlphaFoldDB" id="B0C4X1"/>
<dbReference type="RefSeq" id="WP_012166298.1">
    <property type="nucleotide sequence ID" value="NC_009925.1"/>
</dbReference>
<proteinExistence type="predicted"/>
<organism evidence="1 2">
    <name type="scientific">Acaryochloris marina (strain MBIC 11017)</name>
    <dbReference type="NCBI Taxonomy" id="329726"/>
    <lineage>
        <taxon>Bacteria</taxon>
        <taxon>Bacillati</taxon>
        <taxon>Cyanobacteriota</taxon>
        <taxon>Cyanophyceae</taxon>
        <taxon>Acaryochloridales</taxon>
        <taxon>Acaryochloridaceae</taxon>
        <taxon>Acaryochloris</taxon>
    </lineage>
</organism>
<dbReference type="Proteomes" id="UP000000268">
    <property type="component" value="Chromosome"/>
</dbReference>
<protein>
    <submittedName>
        <fullName evidence="1">Uncharacterized protein</fullName>
    </submittedName>
</protein>